<dbReference type="Proteomes" id="UP001642360">
    <property type="component" value="Unassembled WGS sequence"/>
</dbReference>
<comment type="caution">
    <text evidence="1">The sequence shown here is derived from an EMBL/GenBank/DDBJ whole genome shotgun (WGS) entry which is preliminary data.</text>
</comment>
<protein>
    <submittedName>
        <fullName evidence="1">Uncharacterized protein</fullName>
    </submittedName>
</protein>
<name>A0ABC8S5D3_9AQUA</name>
<gene>
    <name evidence="1" type="ORF">ILEXP_LOCUS17634</name>
</gene>
<organism evidence="1 2">
    <name type="scientific">Ilex paraguariensis</name>
    <name type="common">yerba mate</name>
    <dbReference type="NCBI Taxonomy" id="185542"/>
    <lineage>
        <taxon>Eukaryota</taxon>
        <taxon>Viridiplantae</taxon>
        <taxon>Streptophyta</taxon>
        <taxon>Embryophyta</taxon>
        <taxon>Tracheophyta</taxon>
        <taxon>Spermatophyta</taxon>
        <taxon>Magnoliopsida</taxon>
        <taxon>eudicotyledons</taxon>
        <taxon>Gunneridae</taxon>
        <taxon>Pentapetalae</taxon>
        <taxon>asterids</taxon>
        <taxon>campanulids</taxon>
        <taxon>Aquifoliales</taxon>
        <taxon>Aquifoliaceae</taxon>
        <taxon>Ilex</taxon>
    </lineage>
</organism>
<keyword evidence="2" id="KW-1185">Reference proteome</keyword>
<sequence length="99" mass="10767">MESSRFDKNSRENLLSSACCVGNRSSVPPSLPLSHVVENGEHLIELAVRTGEKSCSHEVEEETSVVSGRGNVEIEEVDKLNDQIPAMNVAIEVDQGSKM</sequence>
<dbReference type="EMBL" id="CAUOFW020001898">
    <property type="protein sequence ID" value="CAK9149577.1"/>
    <property type="molecule type" value="Genomic_DNA"/>
</dbReference>
<evidence type="ECO:0000313" key="1">
    <source>
        <dbReference type="EMBL" id="CAK9149577.1"/>
    </source>
</evidence>
<reference evidence="1 2" key="1">
    <citation type="submission" date="2024-02" db="EMBL/GenBank/DDBJ databases">
        <authorList>
            <person name="Vignale AGUSTIN F."/>
            <person name="Sosa J E."/>
            <person name="Modenutti C."/>
        </authorList>
    </citation>
    <scope>NUCLEOTIDE SEQUENCE [LARGE SCALE GENOMIC DNA]</scope>
</reference>
<evidence type="ECO:0000313" key="2">
    <source>
        <dbReference type="Proteomes" id="UP001642360"/>
    </source>
</evidence>
<proteinExistence type="predicted"/>
<accession>A0ABC8S5D3</accession>
<dbReference type="AlphaFoldDB" id="A0ABC8S5D3"/>